<sequence>MCRRARPLPGRGRRPVAAAAPLTPVMSLYVGRVPWINGFRVLKSIEYKRRDPCPSANLLGCSDIECRDWDMENYLRPRFSVIDRLRYMKAVLIWKNRLPMLSNRSVDVMPLLVSVSLPPTRMRRRLAIYR</sequence>
<dbReference type="AlphaFoldDB" id="A0A4C1UJP3"/>
<evidence type="ECO:0000313" key="1">
    <source>
        <dbReference type="EMBL" id="GBP26202.1"/>
    </source>
</evidence>
<gene>
    <name evidence="1" type="ORF">EVAR_74965_1</name>
</gene>
<name>A0A4C1UJP3_EUMVA</name>
<organism evidence="1 2">
    <name type="scientific">Eumeta variegata</name>
    <name type="common">Bagworm moth</name>
    <name type="synonym">Eumeta japonica</name>
    <dbReference type="NCBI Taxonomy" id="151549"/>
    <lineage>
        <taxon>Eukaryota</taxon>
        <taxon>Metazoa</taxon>
        <taxon>Ecdysozoa</taxon>
        <taxon>Arthropoda</taxon>
        <taxon>Hexapoda</taxon>
        <taxon>Insecta</taxon>
        <taxon>Pterygota</taxon>
        <taxon>Neoptera</taxon>
        <taxon>Endopterygota</taxon>
        <taxon>Lepidoptera</taxon>
        <taxon>Glossata</taxon>
        <taxon>Ditrysia</taxon>
        <taxon>Tineoidea</taxon>
        <taxon>Psychidae</taxon>
        <taxon>Oiketicinae</taxon>
        <taxon>Eumeta</taxon>
    </lineage>
</organism>
<accession>A0A4C1UJP3</accession>
<evidence type="ECO:0000313" key="2">
    <source>
        <dbReference type="Proteomes" id="UP000299102"/>
    </source>
</evidence>
<protein>
    <submittedName>
        <fullName evidence="1">Uncharacterized protein</fullName>
    </submittedName>
</protein>
<dbReference type="Proteomes" id="UP000299102">
    <property type="component" value="Unassembled WGS sequence"/>
</dbReference>
<dbReference type="EMBL" id="BGZK01000177">
    <property type="protein sequence ID" value="GBP26202.1"/>
    <property type="molecule type" value="Genomic_DNA"/>
</dbReference>
<keyword evidence="2" id="KW-1185">Reference proteome</keyword>
<comment type="caution">
    <text evidence="1">The sequence shown here is derived from an EMBL/GenBank/DDBJ whole genome shotgun (WGS) entry which is preliminary data.</text>
</comment>
<reference evidence="1 2" key="1">
    <citation type="journal article" date="2019" name="Commun. Biol.">
        <title>The bagworm genome reveals a unique fibroin gene that provides high tensile strength.</title>
        <authorList>
            <person name="Kono N."/>
            <person name="Nakamura H."/>
            <person name="Ohtoshi R."/>
            <person name="Tomita M."/>
            <person name="Numata K."/>
            <person name="Arakawa K."/>
        </authorList>
    </citation>
    <scope>NUCLEOTIDE SEQUENCE [LARGE SCALE GENOMIC DNA]</scope>
</reference>
<proteinExistence type="predicted"/>